<feature type="transmembrane region" description="Helical" evidence="7">
    <location>
        <begin position="334"/>
        <end position="359"/>
    </location>
</feature>
<dbReference type="InterPro" id="IPR020846">
    <property type="entry name" value="MFS_dom"/>
</dbReference>
<keyword evidence="2" id="KW-0813">Transport</keyword>
<evidence type="ECO:0000256" key="3">
    <source>
        <dbReference type="ARBA" id="ARBA00022692"/>
    </source>
</evidence>
<evidence type="ECO:0000256" key="2">
    <source>
        <dbReference type="ARBA" id="ARBA00022448"/>
    </source>
</evidence>
<feature type="transmembrane region" description="Helical" evidence="7">
    <location>
        <begin position="139"/>
        <end position="157"/>
    </location>
</feature>
<reference evidence="9" key="1">
    <citation type="submission" date="2014-11" db="EMBL/GenBank/DDBJ databases">
        <authorList>
            <person name="Geib S."/>
        </authorList>
    </citation>
    <scope>NUCLEOTIDE SEQUENCE</scope>
</reference>
<keyword evidence="3 7" id="KW-0812">Transmembrane</keyword>
<feature type="transmembrane region" description="Helical" evidence="7">
    <location>
        <begin position="63"/>
        <end position="85"/>
    </location>
</feature>
<sequence>MSPHNTYCDTKLPIELDCSANSTPNVESVENAPSAPNTKGSAVPGASQDTQPLQHDYDTVLDLIGFGCAQWVLLITSGLLLMTVINETMGMSIITIASQCDFASTSVDKAIMSAASFAGIALFSYIWGYLSDTIGRRRVLVYATFGSCLFSVISMFMPNFWLYVFMRFMVGSCIAGPSSTTYAFLGEFHARRHCALIMNYASLFVGVGMTYVPAIGWLVLSMDWSLQLSDSFAFRPWRLLMVFNLLPGLIAGLILLVLPESPKLLLSVHKDEEAIAAVNWICKRNTGKDLEQFGVKKIKAENTMADKVHITSKSCFETVKHIWQETRPLLQRPYVLNFLVCCVIMCGLFFSSSGMGLWFTEIQNRVSMSTSENQVTICNIIADTFQDKVDLTNSTKICVDEISTKSYIDSISLGLCFVVGYLLIGGVIKLFGRKATIIGSMFLSTACCVALFWLLDPIAIVVCFIVFLTMPGLCISMLGSGVVDLVPTHLRGKAVCICLLLGRTGSIFGSNLIGVLLESSCELTFGLFTACVLICMLLTVTLPI</sequence>
<evidence type="ECO:0000256" key="7">
    <source>
        <dbReference type="SAM" id="Phobius"/>
    </source>
</evidence>
<keyword evidence="5 7" id="KW-0472">Membrane</keyword>
<keyword evidence="4 7" id="KW-1133">Transmembrane helix</keyword>
<evidence type="ECO:0000259" key="8">
    <source>
        <dbReference type="PROSITE" id="PS50850"/>
    </source>
</evidence>
<feature type="transmembrane region" description="Helical" evidence="7">
    <location>
        <begin position="410"/>
        <end position="428"/>
    </location>
</feature>
<dbReference type="PANTHER" id="PTHR23511:SF37">
    <property type="entry name" value="MAJOR FACILITATOR SUPERFAMILY (MFS) PROFILE DOMAIN-CONTAINING PROTEIN-RELATED"/>
    <property type="match status" value="1"/>
</dbReference>
<feature type="transmembrane region" description="Helical" evidence="7">
    <location>
        <begin position="495"/>
        <end position="517"/>
    </location>
</feature>
<protein>
    <submittedName>
        <fullName evidence="9">Synaptic vesicle glycoprotein 2B</fullName>
    </submittedName>
</protein>
<feature type="domain" description="Major facilitator superfamily (MFS) profile" evidence="8">
    <location>
        <begin position="71"/>
        <end position="544"/>
    </location>
</feature>
<evidence type="ECO:0000256" key="5">
    <source>
        <dbReference type="ARBA" id="ARBA00023136"/>
    </source>
</evidence>
<proteinExistence type="predicted"/>
<feature type="transmembrane region" description="Helical" evidence="7">
    <location>
        <begin position="163"/>
        <end position="185"/>
    </location>
</feature>
<feature type="transmembrane region" description="Helical" evidence="7">
    <location>
        <begin position="435"/>
        <end position="453"/>
    </location>
</feature>
<evidence type="ECO:0000256" key="4">
    <source>
        <dbReference type="ARBA" id="ARBA00022989"/>
    </source>
</evidence>
<feature type="region of interest" description="Disordered" evidence="6">
    <location>
        <begin position="23"/>
        <end position="49"/>
    </location>
</feature>
<dbReference type="SUPFAM" id="SSF103473">
    <property type="entry name" value="MFS general substrate transporter"/>
    <property type="match status" value="1"/>
</dbReference>
<feature type="transmembrane region" description="Helical" evidence="7">
    <location>
        <begin position="523"/>
        <end position="542"/>
    </location>
</feature>
<gene>
    <name evidence="9" type="primary">SV2B_8</name>
    <name evidence="9" type="ORF">g.40337</name>
</gene>
<evidence type="ECO:0000313" key="9">
    <source>
        <dbReference type="EMBL" id="JAD12288.1"/>
    </source>
</evidence>
<dbReference type="InterPro" id="IPR036259">
    <property type="entry name" value="MFS_trans_sf"/>
</dbReference>
<feature type="transmembrane region" description="Helical" evidence="7">
    <location>
        <begin position="197"/>
        <end position="219"/>
    </location>
</feature>
<dbReference type="InterPro" id="IPR011701">
    <property type="entry name" value="MFS"/>
</dbReference>
<organism evidence="9">
    <name type="scientific">Zeugodacus cucurbitae</name>
    <name type="common">Melon fruit fly</name>
    <name type="synonym">Bactrocera cucurbitae</name>
    <dbReference type="NCBI Taxonomy" id="28588"/>
    <lineage>
        <taxon>Eukaryota</taxon>
        <taxon>Metazoa</taxon>
        <taxon>Ecdysozoa</taxon>
        <taxon>Arthropoda</taxon>
        <taxon>Hexapoda</taxon>
        <taxon>Insecta</taxon>
        <taxon>Pterygota</taxon>
        <taxon>Neoptera</taxon>
        <taxon>Endopterygota</taxon>
        <taxon>Diptera</taxon>
        <taxon>Brachycera</taxon>
        <taxon>Muscomorpha</taxon>
        <taxon>Tephritoidea</taxon>
        <taxon>Tephritidae</taxon>
        <taxon>Zeugodacus</taxon>
        <taxon>Zeugodacus</taxon>
    </lineage>
</organism>
<dbReference type="Pfam" id="PF07690">
    <property type="entry name" value="MFS_1"/>
    <property type="match status" value="1"/>
</dbReference>
<dbReference type="EMBL" id="GBXI01002004">
    <property type="protein sequence ID" value="JAD12288.1"/>
    <property type="molecule type" value="Transcribed_RNA"/>
</dbReference>
<accession>A0A0A1XP41</accession>
<feature type="transmembrane region" description="Helical" evidence="7">
    <location>
        <begin position="459"/>
        <end position="483"/>
    </location>
</feature>
<dbReference type="PANTHER" id="PTHR23511">
    <property type="entry name" value="SYNAPTIC VESICLE GLYCOPROTEIN 2"/>
    <property type="match status" value="1"/>
</dbReference>
<dbReference type="GO" id="GO:0022857">
    <property type="term" value="F:transmembrane transporter activity"/>
    <property type="evidence" value="ECO:0007669"/>
    <property type="project" value="InterPro"/>
</dbReference>
<dbReference type="Gene3D" id="1.20.1250.20">
    <property type="entry name" value="MFS general substrate transporter like domains"/>
    <property type="match status" value="1"/>
</dbReference>
<dbReference type="PROSITE" id="PS50850">
    <property type="entry name" value="MFS"/>
    <property type="match status" value="1"/>
</dbReference>
<evidence type="ECO:0000256" key="1">
    <source>
        <dbReference type="ARBA" id="ARBA00004141"/>
    </source>
</evidence>
<name>A0A0A1XP41_ZEUCU</name>
<evidence type="ECO:0000256" key="6">
    <source>
        <dbReference type="SAM" id="MobiDB-lite"/>
    </source>
</evidence>
<dbReference type="AlphaFoldDB" id="A0A0A1XP41"/>
<feature type="transmembrane region" description="Helical" evidence="7">
    <location>
        <begin position="239"/>
        <end position="258"/>
    </location>
</feature>
<reference evidence="9" key="2">
    <citation type="journal article" date="2015" name="Gigascience">
        <title>Reconstructing a comprehensive transcriptome assembly of a white-pupal translocated strain of the pest fruit fly Bactrocera cucurbitae.</title>
        <authorList>
            <person name="Sim S.B."/>
            <person name="Calla B."/>
            <person name="Hall B."/>
            <person name="DeRego T."/>
            <person name="Geib S.M."/>
        </authorList>
    </citation>
    <scope>NUCLEOTIDE SEQUENCE</scope>
</reference>
<comment type="subcellular location">
    <subcellularLocation>
        <location evidence="1">Membrane</location>
        <topology evidence="1">Multi-pass membrane protein</topology>
    </subcellularLocation>
</comment>
<feature type="transmembrane region" description="Helical" evidence="7">
    <location>
        <begin position="110"/>
        <end position="127"/>
    </location>
</feature>
<dbReference type="GO" id="GO:0016020">
    <property type="term" value="C:membrane"/>
    <property type="evidence" value="ECO:0007669"/>
    <property type="project" value="UniProtKB-SubCell"/>
</dbReference>